<evidence type="ECO:0000313" key="11">
    <source>
        <dbReference type="Proteomes" id="UP000646827"/>
    </source>
</evidence>
<dbReference type="GO" id="GO:0004550">
    <property type="term" value="F:nucleoside diphosphate kinase activity"/>
    <property type="evidence" value="ECO:0007669"/>
    <property type="project" value="UniProtKB-EC"/>
</dbReference>
<feature type="binding site" evidence="7">
    <location>
        <position position="85"/>
    </location>
    <ligand>
        <name>ATP</name>
        <dbReference type="ChEBI" id="CHEBI:30616"/>
    </ligand>
</feature>
<dbReference type="Gene3D" id="3.30.70.141">
    <property type="entry name" value="Nucleoside diphosphate kinase-like domain"/>
    <property type="match status" value="1"/>
</dbReference>
<evidence type="ECO:0000259" key="9">
    <source>
        <dbReference type="SMART" id="SM00562"/>
    </source>
</evidence>
<comment type="cofactor">
    <cofactor evidence="1">
        <name>Mg(2+)</name>
        <dbReference type="ChEBI" id="CHEBI:18420"/>
    </cofactor>
</comment>
<evidence type="ECO:0000256" key="6">
    <source>
        <dbReference type="ARBA" id="ARBA00022777"/>
    </source>
</evidence>
<dbReference type="EC" id="2.7.4.6" evidence="3"/>
<name>A0A8H7SH27_9FUNG</name>
<feature type="domain" description="Nucleoside diphosphate kinase-like" evidence="9">
    <location>
        <begin position="77"/>
        <end position="216"/>
    </location>
</feature>
<dbReference type="Proteomes" id="UP000646827">
    <property type="component" value="Unassembled WGS sequence"/>
</dbReference>
<evidence type="ECO:0000313" key="10">
    <source>
        <dbReference type="EMBL" id="KAG2228012.1"/>
    </source>
</evidence>
<feature type="binding site" evidence="7">
    <location>
        <position position="169"/>
    </location>
    <ligand>
        <name>ATP</name>
        <dbReference type="ChEBI" id="CHEBI:30616"/>
    </ligand>
</feature>
<dbReference type="GO" id="GO:0006241">
    <property type="term" value="P:CTP biosynthetic process"/>
    <property type="evidence" value="ECO:0007669"/>
    <property type="project" value="InterPro"/>
</dbReference>
<feature type="binding site" evidence="7">
    <location>
        <position position="163"/>
    </location>
    <ligand>
        <name>ATP</name>
        <dbReference type="ChEBI" id="CHEBI:30616"/>
    </ligand>
</feature>
<dbReference type="GO" id="GO:0006183">
    <property type="term" value="P:GTP biosynthetic process"/>
    <property type="evidence" value="ECO:0007669"/>
    <property type="project" value="InterPro"/>
</dbReference>
<comment type="similarity">
    <text evidence="2 7 8">Belongs to the NDK family.</text>
</comment>
<dbReference type="CDD" id="cd04413">
    <property type="entry name" value="NDPk_I"/>
    <property type="match status" value="1"/>
</dbReference>
<comment type="caution">
    <text evidence="10">The sequence shown here is derived from an EMBL/GenBank/DDBJ whole genome shotgun (WGS) entry which is preliminary data.</text>
</comment>
<gene>
    <name evidence="10" type="ORF">INT45_012036</name>
</gene>
<dbReference type="PANTHER" id="PTHR11349">
    <property type="entry name" value="NUCLEOSIDE DIPHOSPHATE KINASE"/>
    <property type="match status" value="1"/>
</dbReference>
<dbReference type="InterPro" id="IPR036850">
    <property type="entry name" value="NDK-like_dom_sf"/>
</dbReference>
<reference evidence="10 11" key="1">
    <citation type="submission" date="2020-12" db="EMBL/GenBank/DDBJ databases">
        <title>Metabolic potential, ecology and presence of endohyphal bacteria is reflected in genomic diversity of Mucoromycotina.</title>
        <authorList>
            <person name="Muszewska A."/>
            <person name="Okrasinska A."/>
            <person name="Steczkiewicz K."/>
            <person name="Drgas O."/>
            <person name="Orlowska M."/>
            <person name="Perlinska-Lenart U."/>
            <person name="Aleksandrzak-Piekarczyk T."/>
            <person name="Szatraj K."/>
            <person name="Zielenkiewicz U."/>
            <person name="Pilsyk S."/>
            <person name="Malc E."/>
            <person name="Mieczkowski P."/>
            <person name="Kruszewska J.S."/>
            <person name="Biernat P."/>
            <person name="Pawlowska J."/>
        </authorList>
    </citation>
    <scope>NUCLEOTIDE SEQUENCE [LARGE SCALE GENOMIC DNA]</scope>
    <source>
        <strain evidence="10 11">CBS 142.35</strain>
    </source>
</reference>
<dbReference type="HAMAP" id="MF_00451">
    <property type="entry name" value="NDP_kinase"/>
    <property type="match status" value="1"/>
</dbReference>
<proteinExistence type="inferred from homology"/>
<dbReference type="FunFam" id="3.30.70.141:FF:000002">
    <property type="entry name" value="Nucleoside diphosphate kinase"/>
    <property type="match status" value="1"/>
</dbReference>
<evidence type="ECO:0000256" key="8">
    <source>
        <dbReference type="RuleBase" id="RU004011"/>
    </source>
</evidence>
<dbReference type="SUPFAM" id="SSF54919">
    <property type="entry name" value="Nucleoside diphosphate kinase, NDK"/>
    <property type="match status" value="1"/>
</dbReference>
<dbReference type="NCBIfam" id="NF001908">
    <property type="entry name" value="PRK00668.1"/>
    <property type="match status" value="1"/>
</dbReference>
<dbReference type="AlphaFoldDB" id="A0A8H7SH27"/>
<organism evidence="10 11">
    <name type="scientific">Circinella minor</name>
    <dbReference type="NCBI Taxonomy" id="1195481"/>
    <lineage>
        <taxon>Eukaryota</taxon>
        <taxon>Fungi</taxon>
        <taxon>Fungi incertae sedis</taxon>
        <taxon>Mucoromycota</taxon>
        <taxon>Mucoromycotina</taxon>
        <taxon>Mucoromycetes</taxon>
        <taxon>Mucorales</taxon>
        <taxon>Lichtheimiaceae</taxon>
        <taxon>Circinella</taxon>
    </lineage>
</organism>
<feature type="active site" description="Pros-phosphohistidine intermediate" evidence="7">
    <location>
        <position position="193"/>
    </location>
</feature>
<accession>A0A8H7SH27</accession>
<dbReference type="SMART" id="SM00562">
    <property type="entry name" value="NDK"/>
    <property type="match status" value="1"/>
</dbReference>
<protein>
    <recommendedName>
        <fullName evidence="4">Nucleoside diphosphate kinase</fullName>
        <ecNumber evidence="3">2.7.4.6</ecNumber>
    </recommendedName>
</protein>
<keyword evidence="11" id="KW-1185">Reference proteome</keyword>
<sequence>MFARSFVRAVRPAASSIKARAFTTGARASAAAGSRMATFATAGAIATGAATFAYYQNAQSPIQADSKPIAGVKGSFSERTFIAVKPDGVQRGLVAKVIARFEERGYKLVGLKAIVPSKELAEEHYGDLKSKPFFGGLVDYMTNGKAPVVAMVWEGKDVIRQGRVMIGATNPLDAAPGTIRNSYCQVIGRNIVHGSDSFESAEKEISLWFGKAGELIDWTSANEQWILSDN</sequence>
<dbReference type="OrthoDB" id="2162449at2759"/>
<dbReference type="InterPro" id="IPR034907">
    <property type="entry name" value="NDK-like_dom"/>
</dbReference>
<keyword evidence="6" id="KW-0418">Kinase</keyword>
<evidence type="ECO:0000256" key="5">
    <source>
        <dbReference type="ARBA" id="ARBA00022679"/>
    </source>
</evidence>
<evidence type="ECO:0000256" key="2">
    <source>
        <dbReference type="ARBA" id="ARBA00008142"/>
    </source>
</evidence>
<evidence type="ECO:0000256" key="7">
    <source>
        <dbReference type="PROSITE-ProRule" id="PRU00706"/>
    </source>
</evidence>
<dbReference type="EMBL" id="JAEPRB010000003">
    <property type="protein sequence ID" value="KAG2228012.1"/>
    <property type="molecule type" value="Genomic_DNA"/>
</dbReference>
<keyword evidence="5" id="KW-0808">Transferase</keyword>
<evidence type="ECO:0000256" key="3">
    <source>
        <dbReference type="ARBA" id="ARBA00012966"/>
    </source>
</evidence>
<feature type="binding site" evidence="7">
    <location>
        <position position="133"/>
    </location>
    <ligand>
        <name>ATP</name>
        <dbReference type="ChEBI" id="CHEBI:30616"/>
    </ligand>
</feature>
<dbReference type="Pfam" id="PF00334">
    <property type="entry name" value="NDK"/>
    <property type="match status" value="1"/>
</dbReference>
<dbReference type="PRINTS" id="PR01243">
    <property type="entry name" value="NUCDPKINASE"/>
</dbReference>
<evidence type="ECO:0000256" key="1">
    <source>
        <dbReference type="ARBA" id="ARBA00001946"/>
    </source>
</evidence>
<dbReference type="GO" id="GO:0006228">
    <property type="term" value="P:UTP biosynthetic process"/>
    <property type="evidence" value="ECO:0007669"/>
    <property type="project" value="InterPro"/>
</dbReference>
<dbReference type="InterPro" id="IPR001564">
    <property type="entry name" value="Nucleoside_diP_kinase"/>
</dbReference>
<evidence type="ECO:0000256" key="4">
    <source>
        <dbReference type="ARBA" id="ARBA00017632"/>
    </source>
</evidence>
<dbReference type="PROSITE" id="PS51374">
    <property type="entry name" value="NDPK_LIKE"/>
    <property type="match status" value="1"/>
</dbReference>
<feature type="binding site" evidence="7">
    <location>
        <position position="190"/>
    </location>
    <ligand>
        <name>ATP</name>
        <dbReference type="ChEBI" id="CHEBI:30616"/>
    </ligand>
</feature>
<feature type="binding site" evidence="7">
    <location>
        <position position="180"/>
    </location>
    <ligand>
        <name>ATP</name>
        <dbReference type="ChEBI" id="CHEBI:30616"/>
    </ligand>
</feature>